<proteinExistence type="predicted"/>
<protein>
    <submittedName>
        <fullName evidence="3">Uncharacterized protein</fullName>
    </submittedName>
</protein>
<evidence type="ECO:0000313" key="3">
    <source>
        <dbReference type="EMBL" id="TKK72853.1"/>
    </source>
</evidence>
<accession>A0A4V6XAZ9</accession>
<keyword evidence="5" id="KW-1185">Reference proteome</keyword>
<dbReference type="EMBL" id="SZPZ01000006">
    <property type="protein sequence ID" value="TKK74083.1"/>
    <property type="molecule type" value="Genomic_DNA"/>
</dbReference>
<evidence type="ECO:0000313" key="5">
    <source>
        <dbReference type="Proteomes" id="UP000305836"/>
    </source>
</evidence>
<feature type="transmembrane region" description="Helical" evidence="2">
    <location>
        <begin position="47"/>
        <end position="64"/>
    </location>
</feature>
<evidence type="ECO:0000256" key="2">
    <source>
        <dbReference type="SAM" id="Phobius"/>
    </source>
</evidence>
<keyword evidence="2" id="KW-0472">Membrane</keyword>
<dbReference type="Proteomes" id="UP000305836">
    <property type="component" value="Unassembled WGS sequence"/>
</dbReference>
<dbReference type="EMBL" id="SZPZ01000008">
    <property type="protein sequence ID" value="TKK72853.1"/>
    <property type="molecule type" value="Genomic_DNA"/>
</dbReference>
<name>A0A4V6XAZ9_9ACTN</name>
<feature type="transmembrane region" description="Helical" evidence="2">
    <location>
        <begin position="7"/>
        <end position="27"/>
    </location>
</feature>
<keyword evidence="2" id="KW-0812">Transmembrane</keyword>
<feature type="region of interest" description="Disordered" evidence="1">
    <location>
        <begin position="98"/>
        <end position="121"/>
    </location>
</feature>
<dbReference type="AlphaFoldDB" id="A0A4V6XAZ9"/>
<comment type="caution">
    <text evidence="3">The sequence shown here is derived from an EMBL/GenBank/DDBJ whole genome shotgun (WGS) entry which is preliminary data.</text>
</comment>
<gene>
    <name evidence="4" type="ORF">FDA38_35315</name>
    <name evidence="3" type="ORF">FDA38_41665</name>
</gene>
<dbReference type="RefSeq" id="WP_137258556.1">
    <property type="nucleotide sequence ID" value="NZ_JBHSPQ010000002.1"/>
</dbReference>
<reference evidence="3 5" key="1">
    <citation type="submission" date="2019-04" db="EMBL/GenBank/DDBJ databases">
        <title>Kribbella sp. NEAU-THZ 27 nov., a novel actinomycete isolated from soil.</title>
        <authorList>
            <person name="Duan L."/>
        </authorList>
    </citation>
    <scope>NUCLEOTIDE SEQUENCE [LARGE SCALE GENOMIC DNA]</scope>
    <source>
        <strain evidence="3">NEAU-THZ 27</strain>
        <strain evidence="5">NEAU-THZ27</strain>
    </source>
</reference>
<organism evidence="3 5">
    <name type="scientific">Kribbella jiaozuonensis</name>
    <dbReference type="NCBI Taxonomy" id="2575441"/>
    <lineage>
        <taxon>Bacteria</taxon>
        <taxon>Bacillati</taxon>
        <taxon>Actinomycetota</taxon>
        <taxon>Actinomycetes</taxon>
        <taxon>Propionibacteriales</taxon>
        <taxon>Kribbellaceae</taxon>
        <taxon>Kribbella</taxon>
    </lineage>
</organism>
<evidence type="ECO:0000256" key="1">
    <source>
        <dbReference type="SAM" id="MobiDB-lite"/>
    </source>
</evidence>
<feature type="compositionally biased region" description="Low complexity" evidence="1">
    <location>
        <begin position="107"/>
        <end position="118"/>
    </location>
</feature>
<evidence type="ECO:0000313" key="4">
    <source>
        <dbReference type="EMBL" id="TKK74083.1"/>
    </source>
</evidence>
<keyword evidence="2" id="KW-1133">Transmembrane helix</keyword>
<sequence>MGRREALWAAVVAVGLLWVGQVGGLALDRAAGLDKWPGPLDYVRQHSWWFVAGTTIALTALILLGRRWVDRGQVTSGPGPTINLQGSTFNGPVALSQGAGAPAMSSAAQPAEELAQPQLERKPRSQPVVLFYASPFLDGSWRQRLLTTARAVNPDALCVRLEEQNMKLSNVTAIVIAFSAAQQALVKKRTLAKMRSARESYPETPLILAAVDFADEPITTEDGHRLLQAAGYDLDDAQFIICATEDEFQSSLSSNLLFTVEVENMQALLDQARNTRISDREIE</sequence>